<keyword evidence="1" id="KW-0812">Transmembrane</keyword>
<protein>
    <recommendedName>
        <fullName evidence="4">Transmembrane protein</fullName>
    </recommendedName>
</protein>
<sequence length="275" mass="28425">MQLHIVPARDGLQWVRSGMRLFARQPLSLAALFLFMQLLSSVLAVVPIVGVAVALVLTPVFLAGMVAGAHEAGRGRPARAGLLFAGLRKGRSRTVAMLLLGVFFALACVLVMGAASLLDDGGAAGTAAADARIDRETLMRDGMPGWLGFTLALTVPLLLLFSNAAALVYWHGVTPAKSLFFSLVAGLRNAGAFTVFLLAWCGVFAATGMAVGVVATLLALVLGGGSSASAMLTIGLVAGSMLVIASMFFASIYPTYVACFGPPPDDTGRIHHQPG</sequence>
<keyword evidence="1" id="KW-1133">Transmembrane helix</keyword>
<dbReference type="Proteomes" id="UP000247540">
    <property type="component" value="Unassembled WGS sequence"/>
</dbReference>
<reference evidence="2 3" key="1">
    <citation type="submission" date="2018-06" db="EMBL/GenBank/DDBJ databases">
        <title>Genomic Encyclopedia of Type Strains, Phase III (KMG-III): the genomes of soil and plant-associated and newly described type strains.</title>
        <authorList>
            <person name="Whitman W."/>
        </authorList>
    </citation>
    <scope>NUCLEOTIDE SEQUENCE [LARGE SCALE GENOMIC DNA]</scope>
    <source>
        <strain evidence="2 3">CECT 7646</strain>
    </source>
</reference>
<dbReference type="RefSeq" id="WP_146228753.1">
    <property type="nucleotide sequence ID" value="NZ_JAMOFZ010000022.1"/>
</dbReference>
<evidence type="ECO:0008006" key="4">
    <source>
        <dbReference type="Google" id="ProtNLM"/>
    </source>
</evidence>
<feature type="transmembrane region" description="Helical" evidence="1">
    <location>
        <begin position="21"/>
        <end position="39"/>
    </location>
</feature>
<comment type="caution">
    <text evidence="2">The sequence shown here is derived from an EMBL/GenBank/DDBJ whole genome shotgun (WGS) entry which is preliminary data.</text>
</comment>
<accession>A0A318SDW1</accession>
<evidence type="ECO:0000256" key="1">
    <source>
        <dbReference type="SAM" id="Phobius"/>
    </source>
</evidence>
<organism evidence="2 3">
    <name type="scientific">Xylophilus ampelinus</name>
    <dbReference type="NCBI Taxonomy" id="54067"/>
    <lineage>
        <taxon>Bacteria</taxon>
        <taxon>Pseudomonadati</taxon>
        <taxon>Pseudomonadota</taxon>
        <taxon>Betaproteobacteria</taxon>
        <taxon>Burkholderiales</taxon>
        <taxon>Xylophilus</taxon>
    </lineage>
</organism>
<evidence type="ECO:0000313" key="2">
    <source>
        <dbReference type="EMBL" id="PYE74886.1"/>
    </source>
</evidence>
<name>A0A318SDW1_9BURK</name>
<evidence type="ECO:0000313" key="3">
    <source>
        <dbReference type="Proteomes" id="UP000247540"/>
    </source>
</evidence>
<feature type="transmembrane region" description="Helical" evidence="1">
    <location>
        <begin position="191"/>
        <end position="222"/>
    </location>
</feature>
<keyword evidence="3" id="KW-1185">Reference proteome</keyword>
<dbReference type="OrthoDB" id="5298483at2"/>
<gene>
    <name evidence="2" type="ORF">DFQ15_12329</name>
</gene>
<dbReference type="InterPro" id="IPR047798">
    <property type="entry name" value="BPSS1780-like"/>
</dbReference>
<dbReference type="AlphaFoldDB" id="A0A318SDW1"/>
<keyword evidence="1" id="KW-0472">Membrane</keyword>
<dbReference type="EMBL" id="QJTC01000023">
    <property type="protein sequence ID" value="PYE74886.1"/>
    <property type="molecule type" value="Genomic_DNA"/>
</dbReference>
<feature type="transmembrane region" description="Helical" evidence="1">
    <location>
        <begin position="95"/>
        <end position="118"/>
    </location>
</feature>
<feature type="transmembrane region" description="Helical" evidence="1">
    <location>
        <begin position="228"/>
        <end position="250"/>
    </location>
</feature>
<dbReference type="NCBIfam" id="NF041043">
    <property type="entry name" value="BPSS1780_fam"/>
    <property type="match status" value="1"/>
</dbReference>
<feature type="transmembrane region" description="Helical" evidence="1">
    <location>
        <begin position="146"/>
        <end position="170"/>
    </location>
</feature>
<feature type="transmembrane region" description="Helical" evidence="1">
    <location>
        <begin position="45"/>
        <end position="69"/>
    </location>
</feature>
<proteinExistence type="predicted"/>